<organism evidence="2">
    <name type="scientific">marine sediment metagenome</name>
    <dbReference type="NCBI Taxonomy" id="412755"/>
    <lineage>
        <taxon>unclassified sequences</taxon>
        <taxon>metagenomes</taxon>
        <taxon>ecological metagenomes</taxon>
    </lineage>
</organism>
<dbReference type="AlphaFoldDB" id="A0A0F9FYJ6"/>
<proteinExistence type="predicted"/>
<feature type="region of interest" description="Disordered" evidence="1">
    <location>
        <begin position="48"/>
        <end position="71"/>
    </location>
</feature>
<protein>
    <submittedName>
        <fullName evidence="2">Uncharacterized protein</fullName>
    </submittedName>
</protein>
<evidence type="ECO:0000256" key="1">
    <source>
        <dbReference type="SAM" id="MobiDB-lite"/>
    </source>
</evidence>
<dbReference type="EMBL" id="LAZR01019715">
    <property type="protein sequence ID" value="KKL91494.1"/>
    <property type="molecule type" value="Genomic_DNA"/>
</dbReference>
<gene>
    <name evidence="2" type="ORF">LCGC14_1894130</name>
</gene>
<sequence>MERFNSTENETRPDWKALMDEDEICPDCGGPDCYGECVERWDSPSWRDEDEYYDSIDPREQKYEMNYPDEH</sequence>
<comment type="caution">
    <text evidence="2">The sequence shown here is derived from an EMBL/GenBank/DDBJ whole genome shotgun (WGS) entry which is preliminary data.</text>
</comment>
<accession>A0A0F9FYJ6</accession>
<name>A0A0F9FYJ6_9ZZZZ</name>
<evidence type="ECO:0000313" key="2">
    <source>
        <dbReference type="EMBL" id="KKL91494.1"/>
    </source>
</evidence>
<reference evidence="2" key="1">
    <citation type="journal article" date="2015" name="Nature">
        <title>Complex archaea that bridge the gap between prokaryotes and eukaryotes.</title>
        <authorList>
            <person name="Spang A."/>
            <person name="Saw J.H."/>
            <person name="Jorgensen S.L."/>
            <person name="Zaremba-Niedzwiedzka K."/>
            <person name="Martijn J."/>
            <person name="Lind A.E."/>
            <person name="van Eijk R."/>
            <person name="Schleper C."/>
            <person name="Guy L."/>
            <person name="Ettema T.J."/>
        </authorList>
    </citation>
    <scope>NUCLEOTIDE SEQUENCE</scope>
</reference>
<feature type="compositionally biased region" description="Basic and acidic residues" evidence="1">
    <location>
        <begin position="56"/>
        <end position="71"/>
    </location>
</feature>